<dbReference type="AlphaFoldDB" id="A0A1Y2GVH9"/>
<comment type="caution">
    <text evidence="2">The sequence shown here is derived from an EMBL/GenBank/DDBJ whole genome shotgun (WGS) entry which is preliminary data.</text>
</comment>
<evidence type="ECO:0000259" key="1">
    <source>
        <dbReference type="Pfam" id="PF16035"/>
    </source>
</evidence>
<dbReference type="Pfam" id="PF16035">
    <property type="entry name" value="Chalcone_2"/>
    <property type="match status" value="1"/>
</dbReference>
<dbReference type="OrthoDB" id="18193at2759"/>
<dbReference type="InterPro" id="IPR016089">
    <property type="entry name" value="Chalcone_isomerase_bundle_sf"/>
</dbReference>
<dbReference type="InParanoid" id="A0A1Y2GVH9"/>
<keyword evidence="3" id="KW-1185">Reference proteome</keyword>
<dbReference type="InterPro" id="IPR016087">
    <property type="entry name" value="Chalcone_isomerase"/>
</dbReference>
<dbReference type="GO" id="GO:0016872">
    <property type="term" value="F:intramolecular lyase activity"/>
    <property type="evidence" value="ECO:0007669"/>
    <property type="project" value="InterPro"/>
</dbReference>
<dbReference type="Gene3D" id="1.10.890.20">
    <property type="match status" value="1"/>
</dbReference>
<proteinExistence type="predicted"/>
<dbReference type="PANTHER" id="PTHR47284:SF3">
    <property type="entry name" value="FATTY-ACID-BINDING PROTEIN 2"/>
    <property type="match status" value="1"/>
</dbReference>
<reference evidence="2 3" key="1">
    <citation type="submission" date="2016-07" db="EMBL/GenBank/DDBJ databases">
        <title>Pervasive Adenine N6-methylation of Active Genes in Fungi.</title>
        <authorList>
            <consortium name="DOE Joint Genome Institute"/>
            <person name="Mondo S.J."/>
            <person name="Dannebaum R.O."/>
            <person name="Kuo R.C."/>
            <person name="Labutti K."/>
            <person name="Haridas S."/>
            <person name="Kuo A."/>
            <person name="Salamov A."/>
            <person name="Ahrendt S.R."/>
            <person name="Lipzen A."/>
            <person name="Sullivan W."/>
            <person name="Andreopoulos W.B."/>
            <person name="Clum A."/>
            <person name="Lindquist E."/>
            <person name="Daum C."/>
            <person name="Ramamoorthy G.K."/>
            <person name="Gryganskyi A."/>
            <person name="Culley D."/>
            <person name="Magnuson J.K."/>
            <person name="James T.Y."/>
            <person name="O'Malley M.A."/>
            <person name="Stajich J.E."/>
            <person name="Spatafora J.W."/>
            <person name="Visel A."/>
            <person name="Grigoriev I.V."/>
        </authorList>
    </citation>
    <scope>NUCLEOTIDE SEQUENCE [LARGE SCALE GENOMIC DNA]</scope>
    <source>
        <strain evidence="2 3">NRRL 3116</strain>
    </source>
</reference>
<dbReference type="STRING" id="64571.A0A1Y2GVH9"/>
<dbReference type="Gene3D" id="3.50.70.10">
    <property type="match status" value="1"/>
</dbReference>
<dbReference type="Proteomes" id="UP000193648">
    <property type="component" value="Unassembled WGS sequence"/>
</dbReference>
<protein>
    <submittedName>
        <fullName evidence="2">Chalcone isomerase</fullName>
    </submittedName>
</protein>
<keyword evidence="2" id="KW-0413">Isomerase</keyword>
<accession>A0A1Y2GVH9</accession>
<gene>
    <name evidence="2" type="ORF">BCR41DRAFT_348103</name>
</gene>
<evidence type="ECO:0000313" key="2">
    <source>
        <dbReference type="EMBL" id="ORZ26316.1"/>
    </source>
</evidence>
<feature type="domain" description="Chalcone isomerase" evidence="1">
    <location>
        <begin position="52"/>
        <end position="232"/>
    </location>
</feature>
<organism evidence="2 3">
    <name type="scientific">Lobosporangium transversale</name>
    <dbReference type="NCBI Taxonomy" id="64571"/>
    <lineage>
        <taxon>Eukaryota</taxon>
        <taxon>Fungi</taxon>
        <taxon>Fungi incertae sedis</taxon>
        <taxon>Mucoromycota</taxon>
        <taxon>Mortierellomycotina</taxon>
        <taxon>Mortierellomycetes</taxon>
        <taxon>Mortierellales</taxon>
        <taxon>Mortierellaceae</taxon>
        <taxon>Lobosporangium</taxon>
    </lineage>
</organism>
<evidence type="ECO:0000313" key="3">
    <source>
        <dbReference type="Proteomes" id="UP000193648"/>
    </source>
</evidence>
<dbReference type="FunCoup" id="A0A1Y2GVH9">
    <property type="interactions" value="16"/>
</dbReference>
<dbReference type="EMBL" id="MCFF01000007">
    <property type="protein sequence ID" value="ORZ26316.1"/>
    <property type="molecule type" value="Genomic_DNA"/>
</dbReference>
<sequence>MMATAATVGVLSWQLGHSFVEAESPTTSKTVIDPDSKAAFPRHIRSEDGSPARLLGLGVRKITFLRVQVYVVGLYMKESDLDDHNSRFRAMPEVQKFQRTDQMSADTAFKAIVQTPIELILRIAPVKETNGPHLRDGFTRNLTQAAKTQKLSEPDNEEAMEGIMQFKNLFPKGKISTNQALIFRKSPDGSMTIQLDDEVLGTTRNRWVIENFFLGYLRSDSPISEKARDSIAQGIQDLLLQ</sequence>
<dbReference type="InterPro" id="IPR036298">
    <property type="entry name" value="Chalcone_isomerase_sf"/>
</dbReference>
<dbReference type="InterPro" id="IPR016088">
    <property type="entry name" value="Chalcone_isomerase_3-sand"/>
</dbReference>
<dbReference type="PANTHER" id="PTHR47284">
    <property type="entry name" value="FATTY-ACID-BINDING PROTEIN 2"/>
    <property type="match status" value="1"/>
</dbReference>
<dbReference type="GeneID" id="33565068"/>
<dbReference type="SUPFAM" id="SSF54626">
    <property type="entry name" value="Chalcone isomerase"/>
    <property type="match status" value="1"/>
</dbReference>
<dbReference type="RefSeq" id="XP_021884081.1">
    <property type="nucleotide sequence ID" value="XM_022023224.1"/>
</dbReference>
<name>A0A1Y2GVH9_9FUNG</name>